<feature type="region of interest" description="Disordered" evidence="1">
    <location>
        <begin position="75"/>
        <end position="117"/>
    </location>
</feature>
<sequence>MLNLSGTDDPLAVIMLNDFGKEESPVTRTDALVDSDNKVETSVFWSRPTSVSSPEDSDIQTLASHFSLISAHANGSVPARRSIHGPPSIHSNETSKRKNNTSMKRYRLSHQSSHPMQ</sequence>
<protein>
    <submittedName>
        <fullName evidence="2">Uncharacterized protein</fullName>
    </submittedName>
</protein>
<gene>
    <name evidence="2" type="ORF">A7U60_g5057</name>
</gene>
<evidence type="ECO:0000256" key="1">
    <source>
        <dbReference type="SAM" id="MobiDB-lite"/>
    </source>
</evidence>
<evidence type="ECO:0000313" key="2">
    <source>
        <dbReference type="EMBL" id="OCB87920.1"/>
    </source>
</evidence>
<accession>A0A9Q5HXZ8</accession>
<organism evidence="2 3">
    <name type="scientific">Sanghuangporus baumii</name>
    <name type="common">Phellinus baumii</name>
    <dbReference type="NCBI Taxonomy" id="108892"/>
    <lineage>
        <taxon>Eukaryota</taxon>
        <taxon>Fungi</taxon>
        <taxon>Dikarya</taxon>
        <taxon>Basidiomycota</taxon>
        <taxon>Agaricomycotina</taxon>
        <taxon>Agaricomycetes</taxon>
        <taxon>Hymenochaetales</taxon>
        <taxon>Hymenochaetaceae</taxon>
        <taxon>Sanghuangporus</taxon>
    </lineage>
</organism>
<evidence type="ECO:0000313" key="3">
    <source>
        <dbReference type="Proteomes" id="UP000757232"/>
    </source>
</evidence>
<keyword evidence="3" id="KW-1185">Reference proteome</keyword>
<reference evidence="2" key="1">
    <citation type="submission" date="2016-06" db="EMBL/GenBank/DDBJ databases">
        <title>Draft Genome sequence of the fungus Inonotus baumii.</title>
        <authorList>
            <person name="Zhu H."/>
            <person name="Lin W."/>
        </authorList>
    </citation>
    <scope>NUCLEOTIDE SEQUENCE</scope>
    <source>
        <strain evidence="2">821</strain>
    </source>
</reference>
<dbReference type="AlphaFoldDB" id="A0A9Q5HXZ8"/>
<comment type="caution">
    <text evidence="2">The sequence shown here is derived from an EMBL/GenBank/DDBJ whole genome shotgun (WGS) entry which is preliminary data.</text>
</comment>
<proteinExistence type="predicted"/>
<name>A0A9Q5HXZ8_SANBA</name>
<dbReference type="EMBL" id="LNZH02000187">
    <property type="protein sequence ID" value="OCB87920.1"/>
    <property type="molecule type" value="Genomic_DNA"/>
</dbReference>
<dbReference type="Proteomes" id="UP000757232">
    <property type="component" value="Unassembled WGS sequence"/>
</dbReference>